<dbReference type="AlphaFoldDB" id="A0A7R8Z2Q8"/>
<dbReference type="GO" id="GO:0005634">
    <property type="term" value="C:nucleus"/>
    <property type="evidence" value="ECO:0007669"/>
    <property type="project" value="TreeGrafter"/>
</dbReference>
<dbReference type="SUPFAM" id="SSF52540">
    <property type="entry name" value="P-loop containing nucleoside triphosphate hydrolases"/>
    <property type="match status" value="1"/>
</dbReference>
<name>A0A7R8Z2Q8_TIMDO</name>
<dbReference type="InterPro" id="IPR011704">
    <property type="entry name" value="ATPase_dyneun-rel_AAA"/>
</dbReference>
<proteinExistence type="predicted"/>
<dbReference type="PANTHER" id="PTHR48103:SF2">
    <property type="entry name" value="MIDASIN"/>
    <property type="match status" value="1"/>
</dbReference>
<evidence type="ECO:0000313" key="4">
    <source>
        <dbReference type="EMBL" id="CAD7193762.1"/>
    </source>
</evidence>
<keyword evidence="2" id="KW-0067">ATP-binding</keyword>
<sequence>MRRLIETRTKSASRSAPNNIVVNMTSRTSASGMFEFGRVITGMSAKKLRGNEADVRAALMTITQALCVDTHTFQIVNTFNFILPELLGLLSNLQANDNLLHIKERCVFVTLANVALYHPDGLPLAAQCLAIVTNASSFHCSSYVSKFIPHREICDCEILWDREWSTKKDRCYSEAKIISTPSYLNYVGKPSFFTHSVVVGGICLPVVRQGTQANYPPLVLLESTLSALRNMAVCVASGRAVCLTGPVGVGKTSLVEHLADLTGRDSTMFSKVHLSEQTDGKLLIGTHCLDKMGEFVFIPGMLTKAIANGHWILLEDVDTAPSNVLAVIASILENKEVHVPGITSIKISPGFQLFITRRTSSNCMKHSVSLFNHCRDIKINRLDEHDLRKLVSQKELIRQVDFDKECHRHYIAQFGAWKPPAKSSIQSLEKKLETTGTVKNIVGCPQRTSKTASATVQGVVCSVVAPFYWPIVFHTTVVIALEMEIFLEFVS</sequence>
<dbReference type="GO" id="GO:0016887">
    <property type="term" value="F:ATP hydrolysis activity"/>
    <property type="evidence" value="ECO:0007669"/>
    <property type="project" value="InterPro"/>
</dbReference>
<dbReference type="GO" id="GO:0005524">
    <property type="term" value="F:ATP binding"/>
    <property type="evidence" value="ECO:0007669"/>
    <property type="project" value="UniProtKB-KW"/>
</dbReference>
<gene>
    <name evidence="4" type="ORF">TDIB3V08_LOCUS202</name>
</gene>
<evidence type="ECO:0000256" key="1">
    <source>
        <dbReference type="ARBA" id="ARBA00022741"/>
    </source>
</evidence>
<dbReference type="EMBL" id="OA564307">
    <property type="protein sequence ID" value="CAD7193762.1"/>
    <property type="molecule type" value="Genomic_DNA"/>
</dbReference>
<keyword evidence="1" id="KW-0547">Nucleotide-binding</keyword>
<dbReference type="GO" id="GO:0030687">
    <property type="term" value="C:preribosome, large subunit precursor"/>
    <property type="evidence" value="ECO:0007669"/>
    <property type="project" value="TreeGrafter"/>
</dbReference>
<organism evidence="4">
    <name type="scientific">Timema douglasi</name>
    <name type="common">Walking stick</name>
    <dbReference type="NCBI Taxonomy" id="61478"/>
    <lineage>
        <taxon>Eukaryota</taxon>
        <taxon>Metazoa</taxon>
        <taxon>Ecdysozoa</taxon>
        <taxon>Arthropoda</taxon>
        <taxon>Hexapoda</taxon>
        <taxon>Insecta</taxon>
        <taxon>Pterygota</taxon>
        <taxon>Neoptera</taxon>
        <taxon>Polyneoptera</taxon>
        <taxon>Phasmatodea</taxon>
        <taxon>Timematodea</taxon>
        <taxon>Timematoidea</taxon>
        <taxon>Timematidae</taxon>
        <taxon>Timema</taxon>
    </lineage>
</organism>
<evidence type="ECO:0000259" key="3">
    <source>
        <dbReference type="Pfam" id="PF07728"/>
    </source>
</evidence>
<dbReference type="Pfam" id="PF07728">
    <property type="entry name" value="AAA_5"/>
    <property type="match status" value="1"/>
</dbReference>
<dbReference type="FunFam" id="3.40.50.300:FF:000582">
    <property type="entry name" value="Midasin"/>
    <property type="match status" value="1"/>
</dbReference>
<dbReference type="PANTHER" id="PTHR48103">
    <property type="entry name" value="MIDASIN-RELATED"/>
    <property type="match status" value="1"/>
</dbReference>
<dbReference type="Gene3D" id="3.40.50.300">
    <property type="entry name" value="P-loop containing nucleotide triphosphate hydrolases"/>
    <property type="match status" value="1"/>
</dbReference>
<protein>
    <recommendedName>
        <fullName evidence="3">ATPase dynein-related AAA domain-containing protein</fullName>
    </recommendedName>
</protein>
<dbReference type="GO" id="GO:0000027">
    <property type="term" value="P:ribosomal large subunit assembly"/>
    <property type="evidence" value="ECO:0007669"/>
    <property type="project" value="TreeGrafter"/>
</dbReference>
<dbReference type="InterPro" id="IPR027417">
    <property type="entry name" value="P-loop_NTPase"/>
</dbReference>
<reference evidence="4" key="1">
    <citation type="submission" date="2020-11" db="EMBL/GenBank/DDBJ databases">
        <authorList>
            <person name="Tran Van P."/>
        </authorList>
    </citation>
    <scope>NUCLEOTIDE SEQUENCE</scope>
</reference>
<feature type="domain" description="ATPase dynein-related AAA" evidence="3">
    <location>
        <begin position="241"/>
        <end position="345"/>
    </location>
</feature>
<dbReference type="CDD" id="cd00009">
    <property type="entry name" value="AAA"/>
    <property type="match status" value="1"/>
</dbReference>
<dbReference type="GO" id="GO:0000055">
    <property type="term" value="P:ribosomal large subunit export from nucleus"/>
    <property type="evidence" value="ECO:0007669"/>
    <property type="project" value="TreeGrafter"/>
</dbReference>
<evidence type="ECO:0000256" key="2">
    <source>
        <dbReference type="ARBA" id="ARBA00022840"/>
    </source>
</evidence>
<accession>A0A7R8Z2Q8</accession>